<organism evidence="1 2">
    <name type="scientific">Nibea albiflora</name>
    <name type="common">Yellow drum</name>
    <name type="synonym">Corvina albiflora</name>
    <dbReference type="NCBI Taxonomy" id="240163"/>
    <lineage>
        <taxon>Eukaryota</taxon>
        <taxon>Metazoa</taxon>
        <taxon>Chordata</taxon>
        <taxon>Craniata</taxon>
        <taxon>Vertebrata</taxon>
        <taxon>Euteleostomi</taxon>
        <taxon>Actinopterygii</taxon>
        <taxon>Neopterygii</taxon>
        <taxon>Teleostei</taxon>
        <taxon>Neoteleostei</taxon>
        <taxon>Acanthomorphata</taxon>
        <taxon>Eupercaria</taxon>
        <taxon>Sciaenidae</taxon>
        <taxon>Nibea</taxon>
    </lineage>
</organism>
<protein>
    <submittedName>
        <fullName evidence="1">Uncharacterized protein</fullName>
    </submittedName>
</protein>
<comment type="caution">
    <text evidence="1">The sequence shown here is derived from an EMBL/GenBank/DDBJ whole genome shotgun (WGS) entry which is preliminary data.</text>
</comment>
<keyword evidence="2" id="KW-1185">Reference proteome</keyword>
<sequence>MFLSRARCRGVKSGHSGSHQQQGQSTVMWPKCGCPSGPLIPTYGNSIPTLLHGSTRDKSKAPTQLQQDRKSQTSLTTMAQSKDSVVSEITLQLKKALPALQNCRLSQAEEQA</sequence>
<reference evidence="1" key="1">
    <citation type="submission" date="2020-04" db="EMBL/GenBank/DDBJ databases">
        <title>A chromosome-scale assembly and high-density genetic map of the yellow drum (Nibea albiflora) genome.</title>
        <authorList>
            <person name="Xu D."/>
            <person name="Zhang W."/>
            <person name="Chen R."/>
            <person name="Tan P."/>
            <person name="Wang L."/>
            <person name="Song H."/>
            <person name="Tian L."/>
            <person name="Zhu Q."/>
            <person name="Wang B."/>
        </authorList>
    </citation>
    <scope>NUCLEOTIDE SEQUENCE</scope>
    <source>
        <strain evidence="1">ZJHYS-2018</strain>
    </source>
</reference>
<dbReference type="EMBL" id="CM024808">
    <property type="protein sequence ID" value="KAG8006850.1"/>
    <property type="molecule type" value="Genomic_DNA"/>
</dbReference>
<gene>
    <name evidence="1" type="ORF">GBF38_022895</name>
</gene>
<accession>A0ACB7EXQ4</accession>
<name>A0ACB7EXQ4_NIBAL</name>
<evidence type="ECO:0000313" key="1">
    <source>
        <dbReference type="EMBL" id="KAG8006850.1"/>
    </source>
</evidence>
<dbReference type="Proteomes" id="UP000805704">
    <property type="component" value="Chromosome 20"/>
</dbReference>
<proteinExistence type="predicted"/>
<evidence type="ECO:0000313" key="2">
    <source>
        <dbReference type="Proteomes" id="UP000805704"/>
    </source>
</evidence>